<evidence type="ECO:0000313" key="3">
    <source>
        <dbReference type="Proteomes" id="UP000198510"/>
    </source>
</evidence>
<dbReference type="AlphaFoldDB" id="A0A1G9F245"/>
<protein>
    <recommendedName>
        <fullName evidence="4">DUF3127 domain-containing protein</fullName>
    </recommendedName>
</protein>
<name>A0A1G9F245_9BACT</name>
<feature type="region of interest" description="Disordered" evidence="1">
    <location>
        <begin position="89"/>
        <end position="126"/>
    </location>
</feature>
<dbReference type="RefSeq" id="WP_245706027.1">
    <property type="nucleotide sequence ID" value="NZ_FNFO01000003.1"/>
</dbReference>
<proteinExistence type="predicted"/>
<dbReference type="EMBL" id="FNFO01000003">
    <property type="protein sequence ID" value="SDK82381.1"/>
    <property type="molecule type" value="Genomic_DNA"/>
</dbReference>
<gene>
    <name evidence="2" type="ORF">SAMN05421823_103648</name>
</gene>
<evidence type="ECO:0008006" key="4">
    <source>
        <dbReference type="Google" id="ProtNLM"/>
    </source>
</evidence>
<evidence type="ECO:0000313" key="2">
    <source>
        <dbReference type="EMBL" id="SDK82381.1"/>
    </source>
</evidence>
<dbReference type="STRING" id="1075417.SAMN05421823_103648"/>
<evidence type="ECO:0000256" key="1">
    <source>
        <dbReference type="SAM" id="MobiDB-lite"/>
    </source>
</evidence>
<dbReference type="Proteomes" id="UP000198510">
    <property type="component" value="Unassembled WGS sequence"/>
</dbReference>
<reference evidence="2 3" key="1">
    <citation type="submission" date="2016-10" db="EMBL/GenBank/DDBJ databases">
        <authorList>
            <person name="de Groot N.N."/>
        </authorList>
    </citation>
    <scope>NUCLEOTIDE SEQUENCE [LARGE SCALE GENOMIC DNA]</scope>
    <source>
        <strain evidence="2 3">DSM 25186</strain>
    </source>
</reference>
<keyword evidence="3" id="KW-1185">Reference proteome</keyword>
<dbReference type="InterPro" id="IPR021474">
    <property type="entry name" value="DUF3127"/>
</dbReference>
<dbReference type="Pfam" id="PF11325">
    <property type="entry name" value="DUF3127"/>
    <property type="match status" value="1"/>
</dbReference>
<organism evidence="2 3">
    <name type="scientific">Catalinimonas alkaloidigena</name>
    <dbReference type="NCBI Taxonomy" id="1075417"/>
    <lineage>
        <taxon>Bacteria</taxon>
        <taxon>Pseudomonadati</taxon>
        <taxon>Bacteroidota</taxon>
        <taxon>Cytophagia</taxon>
        <taxon>Cytophagales</taxon>
        <taxon>Catalimonadaceae</taxon>
        <taxon>Catalinimonas</taxon>
    </lineage>
</organism>
<sequence>MSLEINGKVVEVMQPVSGNGRNGTWTKQEFVIETQGQYPKKVCFTSWGDRTDVVKNLSPGQDVTVSFDPESREYNGRWYTDLKAWKIEQGGGGRGPMDNPGAAAGEDLPSYELPSGGDAGTDDLPF</sequence>
<accession>A0A1G9F245</accession>